<dbReference type="Pfam" id="PF13520">
    <property type="entry name" value="AA_permease_2"/>
    <property type="match status" value="1"/>
</dbReference>
<dbReference type="Proteomes" id="UP000474957">
    <property type="component" value="Unassembled WGS sequence"/>
</dbReference>
<evidence type="ECO:0000256" key="4">
    <source>
        <dbReference type="ARBA" id="ARBA00022989"/>
    </source>
</evidence>
<evidence type="ECO:0000256" key="1">
    <source>
        <dbReference type="ARBA" id="ARBA00004141"/>
    </source>
</evidence>
<evidence type="ECO:0000313" key="8">
    <source>
        <dbReference type="Proteomes" id="UP000474957"/>
    </source>
</evidence>
<feature type="transmembrane region" description="Helical" evidence="6">
    <location>
        <begin position="53"/>
        <end position="73"/>
    </location>
</feature>
<feature type="transmembrane region" description="Helical" evidence="6">
    <location>
        <begin position="286"/>
        <end position="312"/>
    </location>
</feature>
<dbReference type="InterPro" id="IPR002293">
    <property type="entry name" value="AA/rel_permease1"/>
</dbReference>
<organism evidence="7 8">
    <name type="scientific">Halovulum marinum</name>
    <dbReference type="NCBI Taxonomy" id="2662447"/>
    <lineage>
        <taxon>Bacteria</taxon>
        <taxon>Pseudomonadati</taxon>
        <taxon>Pseudomonadota</taxon>
        <taxon>Alphaproteobacteria</taxon>
        <taxon>Rhodobacterales</taxon>
        <taxon>Paracoccaceae</taxon>
        <taxon>Halovulum</taxon>
    </lineage>
</organism>
<proteinExistence type="predicted"/>
<protein>
    <submittedName>
        <fullName evidence="7">Amino acid permease</fullName>
    </submittedName>
</protein>
<feature type="transmembrane region" description="Helical" evidence="6">
    <location>
        <begin position="123"/>
        <end position="144"/>
    </location>
</feature>
<dbReference type="AlphaFoldDB" id="A0A6L5Z675"/>
<feature type="transmembrane region" description="Helical" evidence="6">
    <location>
        <begin position="333"/>
        <end position="354"/>
    </location>
</feature>
<name>A0A6L5Z675_9RHOB</name>
<feature type="transmembrane region" description="Helical" evidence="6">
    <location>
        <begin position="360"/>
        <end position="379"/>
    </location>
</feature>
<keyword evidence="5 6" id="KW-0472">Membrane</keyword>
<dbReference type="PANTHER" id="PTHR43243:SF4">
    <property type="entry name" value="CATIONIC AMINO ACID TRANSPORTER 4"/>
    <property type="match status" value="1"/>
</dbReference>
<feature type="transmembrane region" description="Helical" evidence="6">
    <location>
        <begin position="391"/>
        <end position="414"/>
    </location>
</feature>
<keyword evidence="8" id="KW-1185">Reference proteome</keyword>
<evidence type="ECO:0000256" key="3">
    <source>
        <dbReference type="ARBA" id="ARBA00022692"/>
    </source>
</evidence>
<dbReference type="PANTHER" id="PTHR43243">
    <property type="entry name" value="INNER MEMBRANE TRANSPORTER YGJI-RELATED"/>
    <property type="match status" value="1"/>
</dbReference>
<comment type="subcellular location">
    <subcellularLocation>
        <location evidence="1">Membrane</location>
        <topology evidence="1">Multi-pass membrane protein</topology>
    </subcellularLocation>
</comment>
<reference evidence="7 8" key="1">
    <citation type="submission" date="2019-10" db="EMBL/GenBank/DDBJ databases">
        <title>Cognatihalovulum marinum gen. nov. sp. nov., a new member of the family Rhodobacteraceae isolated from deep seawater of the Northwest Indian Ocean.</title>
        <authorList>
            <person name="Ruan C."/>
            <person name="Wang J."/>
            <person name="Zheng X."/>
            <person name="Song L."/>
            <person name="Zhu Y."/>
            <person name="Huang Y."/>
            <person name="Lu Z."/>
            <person name="Du W."/>
            <person name="Huang L."/>
            <person name="Dai X."/>
        </authorList>
    </citation>
    <scope>NUCLEOTIDE SEQUENCE [LARGE SCALE GENOMIC DNA]</scope>
    <source>
        <strain evidence="7 8">2CG4</strain>
    </source>
</reference>
<feature type="transmembrane region" description="Helical" evidence="6">
    <location>
        <begin position="239"/>
        <end position="261"/>
    </location>
</feature>
<dbReference type="GO" id="GO:0015171">
    <property type="term" value="F:amino acid transmembrane transporter activity"/>
    <property type="evidence" value="ECO:0007669"/>
    <property type="project" value="TreeGrafter"/>
</dbReference>
<feature type="transmembrane region" description="Helical" evidence="6">
    <location>
        <begin position="198"/>
        <end position="218"/>
    </location>
</feature>
<accession>A0A6L5Z675</accession>
<keyword evidence="3 6" id="KW-0812">Transmembrane</keyword>
<gene>
    <name evidence="7" type="ORF">GE300_18035</name>
</gene>
<sequence length="415" mass="42674">MSVQGSDVTIKHPAPTLRRAISLPLLVLYGLGVTIGAGIYVLIGVAVEQAGMFAPSAFLLAAVVMAFSACSFAELSGRLPQAAGEAVYVEAAFGLRWLTLATGFCIVLSAIVAAAAITLGGTGYILTLIALPQPVVVAAVIVLMGTVAAWGVLESVTFAGIFTVLEILGLLVIVAAGVRAQPEILLRLPEVVPAPGDGAALAAVFGASLIAFFAFIGFDDVVNLVEETRDPARVMPLGIGLTLVLATLLYVMVATVAVMSVPHAELAGTGAPIALLFQRLTGLSPVAISLIAIVATLNGIVIQIIMAARVLYGLGAAGRLPRRFAAVNPRTRTPLFSTALVSAAVLCLALFLPIGRLAEVTTQVILVVFALVNLSLFVLKRRRVPAPAGVFTVPAWVPAVGVVTCLGLLLGPLLI</sequence>
<dbReference type="RefSeq" id="WP_154448687.1">
    <property type="nucleotide sequence ID" value="NZ_WIND01000020.1"/>
</dbReference>
<feature type="transmembrane region" description="Helical" evidence="6">
    <location>
        <begin position="94"/>
        <end position="117"/>
    </location>
</feature>
<dbReference type="Gene3D" id="1.20.1740.10">
    <property type="entry name" value="Amino acid/polyamine transporter I"/>
    <property type="match status" value="1"/>
</dbReference>
<evidence type="ECO:0000256" key="2">
    <source>
        <dbReference type="ARBA" id="ARBA00022448"/>
    </source>
</evidence>
<dbReference type="PIRSF" id="PIRSF006060">
    <property type="entry name" value="AA_transporter"/>
    <property type="match status" value="1"/>
</dbReference>
<evidence type="ECO:0000313" key="7">
    <source>
        <dbReference type="EMBL" id="MSU91482.1"/>
    </source>
</evidence>
<keyword evidence="4 6" id="KW-1133">Transmembrane helix</keyword>
<comment type="caution">
    <text evidence="7">The sequence shown here is derived from an EMBL/GenBank/DDBJ whole genome shotgun (WGS) entry which is preliminary data.</text>
</comment>
<dbReference type="EMBL" id="WIND01000020">
    <property type="protein sequence ID" value="MSU91482.1"/>
    <property type="molecule type" value="Genomic_DNA"/>
</dbReference>
<feature type="transmembrane region" description="Helical" evidence="6">
    <location>
        <begin position="156"/>
        <end position="178"/>
    </location>
</feature>
<dbReference type="GO" id="GO:0016020">
    <property type="term" value="C:membrane"/>
    <property type="evidence" value="ECO:0007669"/>
    <property type="project" value="UniProtKB-SubCell"/>
</dbReference>
<feature type="transmembrane region" description="Helical" evidence="6">
    <location>
        <begin position="21"/>
        <end position="47"/>
    </location>
</feature>
<evidence type="ECO:0000256" key="6">
    <source>
        <dbReference type="SAM" id="Phobius"/>
    </source>
</evidence>
<evidence type="ECO:0000256" key="5">
    <source>
        <dbReference type="ARBA" id="ARBA00023136"/>
    </source>
</evidence>
<keyword evidence="2" id="KW-0813">Transport</keyword>